<feature type="non-terminal residue" evidence="1">
    <location>
        <position position="1"/>
    </location>
</feature>
<comment type="caution">
    <text evidence="1">The sequence shown here is derived from an EMBL/GenBank/DDBJ whole genome shotgun (WGS) entry which is preliminary data.</text>
</comment>
<keyword evidence="2" id="KW-1185">Reference proteome</keyword>
<evidence type="ECO:0000313" key="1">
    <source>
        <dbReference type="EMBL" id="RAZ81985.1"/>
    </source>
</evidence>
<gene>
    <name evidence="1" type="ORF">DPM33_35350</name>
</gene>
<organism evidence="1 2">
    <name type="scientific">Mesorhizobium hawassense</name>
    <dbReference type="NCBI Taxonomy" id="1209954"/>
    <lineage>
        <taxon>Bacteria</taxon>
        <taxon>Pseudomonadati</taxon>
        <taxon>Pseudomonadota</taxon>
        <taxon>Alphaproteobacteria</taxon>
        <taxon>Hyphomicrobiales</taxon>
        <taxon>Phyllobacteriaceae</taxon>
        <taxon>Mesorhizobium</taxon>
    </lineage>
</organism>
<proteinExistence type="predicted"/>
<dbReference type="AlphaFoldDB" id="A0A330H100"/>
<evidence type="ECO:0008006" key="3">
    <source>
        <dbReference type="Google" id="ProtNLM"/>
    </source>
</evidence>
<reference evidence="1 2" key="2">
    <citation type="submission" date="2018-07" db="EMBL/GenBank/DDBJ databases">
        <title>Diversity of Mesorhizobium strains in Brazil.</title>
        <authorList>
            <person name="Helene L.C.F."/>
            <person name="Dall'Agnol R."/>
            <person name="Delamuta J.R.M."/>
            <person name="Hungria M."/>
        </authorList>
    </citation>
    <scope>NUCLEOTIDE SEQUENCE [LARGE SCALE GENOMIC DNA]</scope>
    <source>
        <strain evidence="1 2">AC99b</strain>
    </source>
</reference>
<dbReference type="Proteomes" id="UP000251558">
    <property type="component" value="Unassembled WGS sequence"/>
</dbReference>
<sequence length="227" mass="23133">SMEGASDQLLVSGFYNTVNISGTDGTSRLYGYGHTVSVSSSNTTQTLYAYNDTIGVSGNGLTLNFITDPNPGNPSGSNHLTVTGSGDTISLVGPQNTVDVSGNNDNIALNSGTNTVNLNGASAAIRLGSPDAGLDHVSGFTSGDIFQFDHTKYGAGLASGGVDIGVLDASHFVANDTGATNADQVFWFNTANDVLYYDADGSGSGQALAVVAMDSGHVLEYSDLSVV</sequence>
<dbReference type="RefSeq" id="WP_425373612.1">
    <property type="nucleotide sequence ID" value="NZ_QMBP01000044.1"/>
</dbReference>
<accession>A0A330H100</accession>
<protein>
    <recommendedName>
        <fullName evidence="3">Calcium-binding protein</fullName>
    </recommendedName>
</protein>
<reference evidence="2" key="1">
    <citation type="submission" date="2018-06" db="EMBL/GenBank/DDBJ databases">
        <authorList>
            <person name="Helene L.C."/>
            <person name="Dall'Agnol R."/>
            <person name="Delamuta J.R."/>
            <person name="Hungria M."/>
        </authorList>
    </citation>
    <scope>NUCLEOTIDE SEQUENCE [LARGE SCALE GENOMIC DNA]</scope>
    <source>
        <strain evidence="2">AC99b</strain>
    </source>
</reference>
<evidence type="ECO:0000313" key="2">
    <source>
        <dbReference type="Proteomes" id="UP000251558"/>
    </source>
</evidence>
<dbReference type="EMBL" id="QMBP01000044">
    <property type="protein sequence ID" value="RAZ81985.1"/>
    <property type="molecule type" value="Genomic_DNA"/>
</dbReference>
<name>A0A330H100_9HYPH</name>